<evidence type="ECO:0000313" key="2">
    <source>
        <dbReference type="EMBL" id="SFQ05068.1"/>
    </source>
</evidence>
<dbReference type="OrthoDB" id="291265at2157"/>
<reference evidence="3" key="1">
    <citation type="submission" date="2016-10" db="EMBL/GenBank/DDBJ databases">
        <authorList>
            <person name="Varghese N."/>
            <person name="Submissions S."/>
        </authorList>
    </citation>
    <scope>NUCLEOTIDE SEQUENCE [LARGE SCALE GENOMIC DNA]</scope>
    <source>
        <strain evidence="3">CGMCC 1.10329</strain>
    </source>
</reference>
<dbReference type="Proteomes" id="UP000183769">
    <property type="component" value="Unassembled WGS sequence"/>
</dbReference>
<organism evidence="2 3">
    <name type="scientific">Halolamina pelagica</name>
    <dbReference type="NCBI Taxonomy" id="699431"/>
    <lineage>
        <taxon>Archaea</taxon>
        <taxon>Methanobacteriati</taxon>
        <taxon>Methanobacteriota</taxon>
        <taxon>Stenosarchaea group</taxon>
        <taxon>Halobacteria</taxon>
        <taxon>Halobacteriales</taxon>
        <taxon>Haloferacaceae</taxon>
    </lineage>
</organism>
<feature type="region of interest" description="Disordered" evidence="1">
    <location>
        <begin position="1"/>
        <end position="31"/>
    </location>
</feature>
<evidence type="ECO:0000313" key="3">
    <source>
        <dbReference type="Proteomes" id="UP000183769"/>
    </source>
</evidence>
<dbReference type="AlphaFoldDB" id="A0A1I5VC01"/>
<sequence>MGDDGDDRSTDDDPRRRAPSDPGDDETVPRVDLVLEDLAVTVTGCSDDDLETVEESARDLMGHLVAKAGELEEEHDEYGLS</sequence>
<protein>
    <submittedName>
        <fullName evidence="2">Uncharacterized protein</fullName>
    </submittedName>
</protein>
<gene>
    <name evidence="2" type="ORF">SAMN05216277_11722</name>
</gene>
<keyword evidence="3" id="KW-1185">Reference proteome</keyword>
<dbReference type="Pfam" id="PF26009">
    <property type="entry name" value="DUF8002"/>
    <property type="match status" value="1"/>
</dbReference>
<accession>A0A1I5VC01</accession>
<dbReference type="RefSeq" id="WP_074880091.1">
    <property type="nucleotide sequence ID" value="NZ_FOXI01000017.1"/>
</dbReference>
<dbReference type="InterPro" id="IPR058315">
    <property type="entry name" value="DUF8002"/>
</dbReference>
<feature type="compositionally biased region" description="Basic and acidic residues" evidence="1">
    <location>
        <begin position="7"/>
        <end position="19"/>
    </location>
</feature>
<proteinExistence type="predicted"/>
<evidence type="ECO:0000256" key="1">
    <source>
        <dbReference type="SAM" id="MobiDB-lite"/>
    </source>
</evidence>
<dbReference type="EMBL" id="FOXI01000017">
    <property type="protein sequence ID" value="SFQ05068.1"/>
    <property type="molecule type" value="Genomic_DNA"/>
</dbReference>
<name>A0A1I5VC01_9EURY</name>